<feature type="region of interest" description="Disordered" evidence="1">
    <location>
        <begin position="682"/>
        <end position="726"/>
    </location>
</feature>
<keyword evidence="3" id="KW-0732">Signal</keyword>
<organism evidence="5 6">
    <name type="scientific">Echria macrotheca</name>
    <dbReference type="NCBI Taxonomy" id="438768"/>
    <lineage>
        <taxon>Eukaryota</taxon>
        <taxon>Fungi</taxon>
        <taxon>Dikarya</taxon>
        <taxon>Ascomycota</taxon>
        <taxon>Pezizomycotina</taxon>
        <taxon>Sordariomycetes</taxon>
        <taxon>Sordariomycetidae</taxon>
        <taxon>Sordariales</taxon>
        <taxon>Schizotheciaceae</taxon>
        <taxon>Echria</taxon>
    </lineage>
</organism>
<evidence type="ECO:0000256" key="2">
    <source>
        <dbReference type="SAM" id="Phobius"/>
    </source>
</evidence>
<feature type="compositionally biased region" description="Low complexity" evidence="1">
    <location>
        <begin position="448"/>
        <end position="462"/>
    </location>
</feature>
<feature type="domain" description="Dystroglycan-type cadherin-like" evidence="4">
    <location>
        <begin position="141"/>
        <end position="238"/>
    </location>
</feature>
<dbReference type="SUPFAM" id="SSF49313">
    <property type="entry name" value="Cadherin-like"/>
    <property type="match status" value="4"/>
</dbReference>
<keyword evidence="6" id="KW-1185">Reference proteome</keyword>
<feature type="region of interest" description="Disordered" evidence="1">
    <location>
        <begin position="433"/>
        <end position="468"/>
    </location>
</feature>
<feature type="compositionally biased region" description="Low complexity" evidence="1">
    <location>
        <begin position="804"/>
        <end position="828"/>
    </location>
</feature>
<gene>
    <name evidence="5" type="ORF">QBC47DRAFT_384468</name>
</gene>
<keyword evidence="2" id="KW-0472">Membrane</keyword>
<dbReference type="Pfam" id="PF05345">
    <property type="entry name" value="He_PIG"/>
    <property type="match status" value="2"/>
</dbReference>
<dbReference type="SMART" id="SM00736">
    <property type="entry name" value="CADG"/>
    <property type="match status" value="2"/>
</dbReference>
<dbReference type="Proteomes" id="UP001239445">
    <property type="component" value="Unassembled WGS sequence"/>
</dbReference>
<name>A0AAJ0BAD2_9PEZI</name>
<evidence type="ECO:0000256" key="1">
    <source>
        <dbReference type="SAM" id="MobiDB-lite"/>
    </source>
</evidence>
<dbReference type="AlphaFoldDB" id="A0AAJ0BAD2"/>
<feature type="compositionally biased region" description="Polar residues" evidence="1">
    <location>
        <begin position="627"/>
        <end position="637"/>
    </location>
</feature>
<dbReference type="Gene3D" id="2.60.40.10">
    <property type="entry name" value="Immunoglobulins"/>
    <property type="match status" value="3"/>
</dbReference>
<comment type="caution">
    <text evidence="5">The sequence shown here is derived from an EMBL/GenBank/DDBJ whole genome shotgun (WGS) entry which is preliminary data.</text>
</comment>
<feature type="domain" description="Dystroglycan-type cadherin-like" evidence="4">
    <location>
        <begin position="22"/>
        <end position="121"/>
    </location>
</feature>
<dbReference type="InterPro" id="IPR006644">
    <property type="entry name" value="Cadg"/>
</dbReference>
<feature type="transmembrane region" description="Helical" evidence="2">
    <location>
        <begin position="477"/>
        <end position="501"/>
    </location>
</feature>
<dbReference type="InterPro" id="IPR015919">
    <property type="entry name" value="Cadherin-like_sf"/>
</dbReference>
<dbReference type="InterPro" id="IPR013783">
    <property type="entry name" value="Ig-like_fold"/>
</dbReference>
<keyword evidence="2" id="KW-1133">Transmembrane helix</keyword>
<evidence type="ECO:0000313" key="6">
    <source>
        <dbReference type="Proteomes" id="UP001239445"/>
    </source>
</evidence>
<evidence type="ECO:0000313" key="5">
    <source>
        <dbReference type="EMBL" id="KAK1754629.1"/>
    </source>
</evidence>
<dbReference type="GO" id="GO:0005509">
    <property type="term" value="F:calcium ion binding"/>
    <property type="evidence" value="ECO:0007669"/>
    <property type="project" value="InterPro"/>
</dbReference>
<feature type="region of interest" description="Disordered" evidence="1">
    <location>
        <begin position="784"/>
        <end position="837"/>
    </location>
</feature>
<feature type="region of interest" description="Disordered" evidence="1">
    <location>
        <begin position="948"/>
        <end position="1021"/>
    </location>
</feature>
<sequence length="1021" mass="108511">MASRVVWIFVALLSGTTVAVPAISFPINSQVPPVARIGQPFSFVFSPSTFTSTSAITYTLANPPRWLSVDSAARRLWGTPSDAEIGPGQVVGVPVSLVATDATGATTMDATLVVSRSPGPKLNVPFDKQPPQFGTFSAPSTVLSAPQTQFSFNLAGDTFLDPSGSALNYYALMTDNSPLPAWISFDAAKLSFSGRTPPSESLISPPQRFSFQVVASDVVGFAAASLQFDIVVGTDIAPVKHQITADRTTISLNAIAGTAISYTGLRELVKLDGTPAAPDLSIASVTDAPPWISVDKNAWGIHGIPPDSAKSTSFGIVIQDKSSDTLNLTITIEITPVVPKSTELFKATIPEVNATAGENFSFDLSQYLTNPKDTEVSVAAGAASWVRFEPGTTKISGTAPQDSGDTAVRIPIQAKSKTTGKSETASLSIRIQKSANLPQGSDPRVQYPSPTEGSTTSSTEGSLASPGDEYVDPTPNLLLLAIVLPTSIIIASVTCLLFWCYRRRKERRRPKLTTRDISGPIPGTFVMNVTGPFNRGRYSTQDFITPQHESRIDHIASEEKGFIESRTTYMTNSSVPRQSATIRLLPPIEGSPSADDVFTSGGATALLTAAAPLPKRPSRYGLRNERSLSSISETSVYEESRPQTRAAASNSTAFQLLGTHSLAGTPFRDAVEVHIPTLARGITRVSPTPGSAYTEPVSSLRESAHTSPVSPISGASASSSDSDARPLRAESRLGHYPLMASTRKFAWPWFKRKATFKSNTTRPHSRKPSIATVDTFAYKKTPDARYDRTPVSPPRPARLPTQATPSVRPVTRRGTVTTRSSPISFSNSHPPPDVPLPSSPTMGYAAQQSAAQQNRLRQPSLADSLGIRTPVQGDYSDLVGKGPFHASRTWSSLNGGDEWADETVQSRSIASMSQPNWTTMASGALGTESPKVGGNLYLTGSKEFGSELGSELLSPDKWPTAEGHGKGQTGKPSTLGGGSSRERMSPIRIVEAEGANNGDGMGKQSRSQGLSIVSDGSPRFL</sequence>
<accession>A0AAJ0BAD2</accession>
<feature type="compositionally biased region" description="Polar residues" evidence="1">
    <location>
        <begin position="685"/>
        <end position="701"/>
    </location>
</feature>
<protein>
    <recommendedName>
        <fullName evidence="4">Dystroglycan-type cadherin-like domain-containing protein</fullName>
    </recommendedName>
</protein>
<feature type="compositionally biased region" description="Low complexity" evidence="1">
    <location>
        <begin position="707"/>
        <end position="721"/>
    </location>
</feature>
<feature type="signal peptide" evidence="3">
    <location>
        <begin position="1"/>
        <end position="19"/>
    </location>
</feature>
<evidence type="ECO:0000259" key="4">
    <source>
        <dbReference type="SMART" id="SM00736"/>
    </source>
</evidence>
<dbReference type="GO" id="GO:0016020">
    <property type="term" value="C:membrane"/>
    <property type="evidence" value="ECO:0007669"/>
    <property type="project" value="InterPro"/>
</dbReference>
<feature type="chain" id="PRO_5042517616" description="Dystroglycan-type cadherin-like domain-containing protein" evidence="3">
    <location>
        <begin position="20"/>
        <end position="1021"/>
    </location>
</feature>
<evidence type="ECO:0000256" key="3">
    <source>
        <dbReference type="SAM" id="SignalP"/>
    </source>
</evidence>
<keyword evidence="2" id="KW-0812">Transmembrane</keyword>
<dbReference type="EMBL" id="MU839835">
    <property type="protein sequence ID" value="KAK1754629.1"/>
    <property type="molecule type" value="Genomic_DNA"/>
</dbReference>
<proteinExistence type="predicted"/>
<feature type="region of interest" description="Disordered" evidence="1">
    <location>
        <begin position="617"/>
        <end position="644"/>
    </location>
</feature>
<reference evidence="5" key="1">
    <citation type="submission" date="2023-06" db="EMBL/GenBank/DDBJ databases">
        <title>Genome-scale phylogeny and comparative genomics of the fungal order Sordariales.</title>
        <authorList>
            <consortium name="Lawrence Berkeley National Laboratory"/>
            <person name="Hensen N."/>
            <person name="Bonometti L."/>
            <person name="Westerberg I."/>
            <person name="Brannstrom I.O."/>
            <person name="Guillou S."/>
            <person name="Cros-Aarteil S."/>
            <person name="Calhoun S."/>
            <person name="Haridas S."/>
            <person name="Kuo A."/>
            <person name="Mondo S."/>
            <person name="Pangilinan J."/>
            <person name="Riley R."/>
            <person name="Labutti K."/>
            <person name="Andreopoulos B."/>
            <person name="Lipzen A."/>
            <person name="Chen C."/>
            <person name="Yanf M."/>
            <person name="Daum C."/>
            <person name="Ng V."/>
            <person name="Clum A."/>
            <person name="Steindorff A."/>
            <person name="Ohm R."/>
            <person name="Martin F."/>
            <person name="Silar P."/>
            <person name="Natvig D."/>
            <person name="Lalanne C."/>
            <person name="Gautier V."/>
            <person name="Ament-Velasquez S.L."/>
            <person name="Kruys A."/>
            <person name="Hutchinson M.I."/>
            <person name="Powell A.J."/>
            <person name="Barry K."/>
            <person name="Miller A.N."/>
            <person name="Grigoriev I.V."/>
            <person name="Debuchy R."/>
            <person name="Gladieux P."/>
            <person name="Thoren M.H."/>
            <person name="Johannesson H."/>
        </authorList>
    </citation>
    <scope>NUCLEOTIDE SEQUENCE</scope>
    <source>
        <strain evidence="5">PSN4</strain>
    </source>
</reference>